<dbReference type="PROSITE" id="PS50928">
    <property type="entry name" value="ABC_TM1"/>
    <property type="match status" value="1"/>
</dbReference>
<dbReference type="InterPro" id="IPR000515">
    <property type="entry name" value="MetI-like"/>
</dbReference>
<dbReference type="Pfam" id="PF00528">
    <property type="entry name" value="BPD_transp_1"/>
    <property type="match status" value="1"/>
</dbReference>
<keyword evidence="4 7" id="KW-0812">Transmembrane</keyword>
<evidence type="ECO:0000256" key="6">
    <source>
        <dbReference type="ARBA" id="ARBA00023136"/>
    </source>
</evidence>
<feature type="transmembrane region" description="Helical" evidence="7">
    <location>
        <begin position="151"/>
        <end position="176"/>
    </location>
</feature>
<dbReference type="PANTHER" id="PTHR43227">
    <property type="entry name" value="BLL4140 PROTEIN"/>
    <property type="match status" value="1"/>
</dbReference>
<dbReference type="RefSeq" id="WP_235030667.1">
    <property type="nucleotide sequence ID" value="NZ_FNVT01000014.1"/>
</dbReference>
<evidence type="ECO:0000313" key="10">
    <source>
        <dbReference type="Proteomes" id="UP000236732"/>
    </source>
</evidence>
<protein>
    <submittedName>
        <fullName evidence="9">Multiple sugar transport system permease protein</fullName>
    </submittedName>
</protein>
<dbReference type="AlphaFoldDB" id="A0A1H6EQ41"/>
<gene>
    <name evidence="9" type="ORF">SAMN05444920_114264</name>
</gene>
<sequence length="289" mass="31407">MSGHRVRAGYLFVAPFMIVFVAMLVVPLAYAGYLSLFKEQLIGGTTFVGLDNYVRALGDERLLGGVLRVVRFFLVQVPIMLGLGLLFALALDSGMMWLSRFIRLGIFVPYAVPSVVAALMWGYLYGPEFGPIAQLAGALGLPAPNLLGEDFMLGSIANVVTWEFAGYNMIILYAALRAVPPELYEAAAVDGAGAWRTAWSVKVPALRPALLLALIFSVIGSFQLFNEPQLLQRLAPNVIDSAYTPNLYAYSLAFTSQDVNYAAAVSFLLGLIIVVVSYTVQLAVNRNRP</sequence>
<dbReference type="Proteomes" id="UP000236732">
    <property type="component" value="Unassembled WGS sequence"/>
</dbReference>
<name>A0A1H6EQ41_9ACTN</name>
<evidence type="ECO:0000256" key="7">
    <source>
        <dbReference type="RuleBase" id="RU363032"/>
    </source>
</evidence>
<feature type="transmembrane region" description="Helical" evidence="7">
    <location>
        <begin position="69"/>
        <end position="89"/>
    </location>
</feature>
<dbReference type="EMBL" id="FNVT01000014">
    <property type="protein sequence ID" value="SEG99988.1"/>
    <property type="molecule type" value="Genomic_DNA"/>
</dbReference>
<keyword evidence="6 7" id="KW-0472">Membrane</keyword>
<evidence type="ECO:0000256" key="5">
    <source>
        <dbReference type="ARBA" id="ARBA00022989"/>
    </source>
</evidence>
<keyword evidence="3" id="KW-1003">Cell membrane</keyword>
<evidence type="ECO:0000256" key="2">
    <source>
        <dbReference type="ARBA" id="ARBA00022448"/>
    </source>
</evidence>
<keyword evidence="5 7" id="KW-1133">Transmembrane helix</keyword>
<keyword evidence="2 7" id="KW-0813">Transport</keyword>
<keyword evidence="9" id="KW-0762">Sugar transport</keyword>
<dbReference type="GO" id="GO:0055085">
    <property type="term" value="P:transmembrane transport"/>
    <property type="evidence" value="ECO:0007669"/>
    <property type="project" value="InterPro"/>
</dbReference>
<dbReference type="CDD" id="cd06261">
    <property type="entry name" value="TM_PBP2"/>
    <property type="match status" value="1"/>
</dbReference>
<reference evidence="9 10" key="1">
    <citation type="submission" date="2016-10" db="EMBL/GenBank/DDBJ databases">
        <authorList>
            <person name="de Groot N.N."/>
        </authorList>
    </citation>
    <scope>NUCLEOTIDE SEQUENCE [LARGE SCALE GENOMIC DNA]</scope>
    <source>
        <strain evidence="9 10">CGMCC 4.7037</strain>
    </source>
</reference>
<dbReference type="SUPFAM" id="SSF161098">
    <property type="entry name" value="MetI-like"/>
    <property type="match status" value="1"/>
</dbReference>
<dbReference type="InterPro" id="IPR035906">
    <property type="entry name" value="MetI-like_sf"/>
</dbReference>
<dbReference type="InterPro" id="IPR050809">
    <property type="entry name" value="UgpAE/MalFG_permease"/>
</dbReference>
<dbReference type="PANTHER" id="PTHR43227:SF8">
    <property type="entry name" value="DIACETYLCHITOBIOSE UPTAKE SYSTEM PERMEASE PROTEIN DASB"/>
    <property type="match status" value="1"/>
</dbReference>
<evidence type="ECO:0000256" key="4">
    <source>
        <dbReference type="ARBA" id="ARBA00022692"/>
    </source>
</evidence>
<accession>A0A1H6EQ41</accession>
<organism evidence="9 10">
    <name type="scientific">Nonomuraea solani</name>
    <dbReference type="NCBI Taxonomy" id="1144553"/>
    <lineage>
        <taxon>Bacteria</taxon>
        <taxon>Bacillati</taxon>
        <taxon>Actinomycetota</taxon>
        <taxon>Actinomycetes</taxon>
        <taxon>Streptosporangiales</taxon>
        <taxon>Streptosporangiaceae</taxon>
        <taxon>Nonomuraea</taxon>
    </lineage>
</organism>
<comment type="similarity">
    <text evidence="7">Belongs to the binding-protein-dependent transport system permease family.</text>
</comment>
<evidence type="ECO:0000259" key="8">
    <source>
        <dbReference type="PROSITE" id="PS50928"/>
    </source>
</evidence>
<dbReference type="GO" id="GO:0005886">
    <property type="term" value="C:plasma membrane"/>
    <property type="evidence" value="ECO:0007669"/>
    <property type="project" value="UniProtKB-SubCell"/>
</dbReference>
<feature type="transmembrane region" description="Helical" evidence="7">
    <location>
        <begin position="261"/>
        <end position="284"/>
    </location>
</feature>
<dbReference type="Gene3D" id="1.10.3720.10">
    <property type="entry name" value="MetI-like"/>
    <property type="match status" value="1"/>
</dbReference>
<keyword evidence="10" id="KW-1185">Reference proteome</keyword>
<feature type="domain" description="ABC transmembrane type-1" evidence="8">
    <location>
        <begin position="66"/>
        <end position="280"/>
    </location>
</feature>
<evidence type="ECO:0000256" key="1">
    <source>
        <dbReference type="ARBA" id="ARBA00004651"/>
    </source>
</evidence>
<evidence type="ECO:0000256" key="3">
    <source>
        <dbReference type="ARBA" id="ARBA00022475"/>
    </source>
</evidence>
<evidence type="ECO:0000313" key="9">
    <source>
        <dbReference type="EMBL" id="SEG99988.1"/>
    </source>
</evidence>
<comment type="subcellular location">
    <subcellularLocation>
        <location evidence="1 7">Cell membrane</location>
        <topology evidence="1 7">Multi-pass membrane protein</topology>
    </subcellularLocation>
</comment>
<feature type="transmembrane region" description="Helical" evidence="7">
    <location>
        <begin position="101"/>
        <end position="124"/>
    </location>
</feature>
<feature type="transmembrane region" description="Helical" evidence="7">
    <location>
        <begin position="12"/>
        <end position="33"/>
    </location>
</feature>
<feature type="transmembrane region" description="Helical" evidence="7">
    <location>
        <begin position="205"/>
        <end position="225"/>
    </location>
</feature>
<proteinExistence type="inferred from homology"/>